<dbReference type="GO" id="GO:0005975">
    <property type="term" value="P:carbohydrate metabolic process"/>
    <property type="evidence" value="ECO:0007669"/>
    <property type="project" value="InterPro"/>
</dbReference>
<proteinExistence type="predicted"/>
<dbReference type="PROSITE" id="PS51910">
    <property type="entry name" value="GH18_2"/>
    <property type="match status" value="1"/>
</dbReference>
<dbReference type="InterPro" id="IPR011583">
    <property type="entry name" value="Chitinase_II/V-like_cat"/>
</dbReference>
<reference evidence="3" key="1">
    <citation type="submission" date="2014-12" db="EMBL/GenBank/DDBJ databases">
        <title>Genome Sequence of Valsa Canker Pathogens Uncovers a Specific Adaption of Colonization on Woody Bark.</title>
        <authorList>
            <person name="Yin Z."/>
            <person name="Liu H."/>
            <person name="Gao X."/>
            <person name="Li Z."/>
            <person name="Song N."/>
            <person name="Ke X."/>
            <person name="Dai Q."/>
            <person name="Wu Y."/>
            <person name="Sun Y."/>
            <person name="Xu J.-R."/>
            <person name="Kang Z.K."/>
            <person name="Wang L."/>
            <person name="Huang L."/>
        </authorList>
    </citation>
    <scope>NUCLEOTIDE SEQUENCE [LARGE SCALE GENOMIC DNA]</scope>
    <source>
        <strain evidence="3">03-8</strain>
    </source>
</reference>
<name>A0A194VUK2_CYTMA</name>
<dbReference type="InterPro" id="IPR017853">
    <property type="entry name" value="GH"/>
</dbReference>
<evidence type="ECO:0000256" key="1">
    <source>
        <dbReference type="ARBA" id="ARBA00012729"/>
    </source>
</evidence>
<dbReference type="GO" id="GO:0005576">
    <property type="term" value="C:extracellular region"/>
    <property type="evidence" value="ECO:0007669"/>
    <property type="project" value="TreeGrafter"/>
</dbReference>
<dbReference type="Gene3D" id="3.20.20.80">
    <property type="entry name" value="Glycosidases"/>
    <property type="match status" value="1"/>
</dbReference>
<evidence type="ECO:0000313" key="4">
    <source>
        <dbReference type="Proteomes" id="UP000078559"/>
    </source>
</evidence>
<dbReference type="AlphaFoldDB" id="A0A194VUK2"/>
<dbReference type="Pfam" id="PF00704">
    <property type="entry name" value="Glyco_hydro_18"/>
    <property type="match status" value="1"/>
</dbReference>
<dbReference type="PANTHER" id="PTHR11177:SF378">
    <property type="entry name" value="CHITINASE"/>
    <property type="match status" value="1"/>
</dbReference>
<organism evidence="3 4">
    <name type="scientific">Cytospora mali</name>
    <name type="common">Apple Valsa canker fungus</name>
    <name type="synonym">Valsa mali</name>
    <dbReference type="NCBI Taxonomy" id="578113"/>
    <lineage>
        <taxon>Eukaryota</taxon>
        <taxon>Fungi</taxon>
        <taxon>Dikarya</taxon>
        <taxon>Ascomycota</taxon>
        <taxon>Pezizomycotina</taxon>
        <taxon>Sordariomycetes</taxon>
        <taxon>Sordariomycetidae</taxon>
        <taxon>Diaporthales</taxon>
        <taxon>Cytosporaceae</taxon>
        <taxon>Cytospora</taxon>
    </lineage>
</organism>
<sequence>MIICRRKPWTRAMPQFRQMLYLTAWNNHVPAISLLSRVTHVALAFVSSEALTGEPPTDWGLFENIKSIRAKFAPGTKVLVAIGGWGDDKGFPEAAISEETRKQFASNVAKMLRDTGADGVDVDWQYPGGNGENYKRVPNSTKKWEIEAFPKLLGELRAALGPNFILSAAVPGLQRDMMAFNRGTIPGISRALDFVNVMTYGLMNRRDTVTRHHAGISESREAIETYLRRGFPADKLNLGFAFYLKWFNTDPNERPLNAIGAKTVLMEDPKTGVDLGQSGAVTWNNVPAEMEDPLQRAMIRGSYDAVGGGSFSWDAQDKRWWTWETPESIKKKFDSLVVSYGLGGVFAWALGDDAPFFDHLRALDESVAMYESVDRHGVRQKS</sequence>
<dbReference type="OrthoDB" id="73875at2759"/>
<dbReference type="InterPro" id="IPR001223">
    <property type="entry name" value="Glyco_hydro18_cat"/>
</dbReference>
<dbReference type="EMBL" id="CM003100">
    <property type="protein sequence ID" value="KUI67677.1"/>
    <property type="molecule type" value="Genomic_DNA"/>
</dbReference>
<keyword evidence="4" id="KW-1185">Reference proteome</keyword>
<dbReference type="PANTHER" id="PTHR11177">
    <property type="entry name" value="CHITINASE"/>
    <property type="match status" value="1"/>
</dbReference>
<dbReference type="GO" id="GO:0008061">
    <property type="term" value="F:chitin binding"/>
    <property type="evidence" value="ECO:0007669"/>
    <property type="project" value="InterPro"/>
</dbReference>
<dbReference type="GO" id="GO:0008843">
    <property type="term" value="F:endochitinase activity"/>
    <property type="evidence" value="ECO:0007669"/>
    <property type="project" value="UniProtKB-EC"/>
</dbReference>
<dbReference type="Proteomes" id="UP000078559">
    <property type="component" value="Chromosome 3"/>
</dbReference>
<dbReference type="SUPFAM" id="SSF51445">
    <property type="entry name" value="(Trans)glycosidases"/>
    <property type="match status" value="1"/>
</dbReference>
<feature type="domain" description="GH18" evidence="2">
    <location>
        <begin position="16"/>
        <end position="370"/>
    </location>
</feature>
<evidence type="ECO:0000259" key="2">
    <source>
        <dbReference type="PROSITE" id="PS51910"/>
    </source>
</evidence>
<dbReference type="GO" id="GO:0006032">
    <property type="term" value="P:chitin catabolic process"/>
    <property type="evidence" value="ECO:0007669"/>
    <property type="project" value="TreeGrafter"/>
</dbReference>
<protein>
    <recommendedName>
        <fullName evidence="1">chitinase</fullName>
        <ecNumber evidence="1">3.2.1.14</ecNumber>
    </recommendedName>
</protein>
<gene>
    <name evidence="3" type="ORF">VM1G_03597</name>
</gene>
<dbReference type="InterPro" id="IPR050314">
    <property type="entry name" value="Glycosyl_Hydrlase_18"/>
</dbReference>
<dbReference type="SMART" id="SM00636">
    <property type="entry name" value="Glyco_18"/>
    <property type="match status" value="1"/>
</dbReference>
<accession>A0A194VUK2</accession>
<dbReference type="SMR" id="A0A194VUK2"/>
<dbReference type="EC" id="3.2.1.14" evidence="1"/>
<evidence type="ECO:0000313" key="3">
    <source>
        <dbReference type="EMBL" id="KUI67677.1"/>
    </source>
</evidence>